<dbReference type="AlphaFoldDB" id="A0A857JDM1"/>
<evidence type="ECO:0000259" key="6">
    <source>
        <dbReference type="Pfam" id="PF13193"/>
    </source>
</evidence>
<dbReference type="FunFam" id="3.30.300.30:FF:000008">
    <property type="entry name" value="2,3-dihydroxybenzoate-AMP ligase"/>
    <property type="match status" value="1"/>
</dbReference>
<evidence type="ECO:0000313" key="7">
    <source>
        <dbReference type="EMBL" id="QHJ10123.1"/>
    </source>
</evidence>
<evidence type="ECO:0000256" key="2">
    <source>
        <dbReference type="ARBA" id="ARBA00022598"/>
    </source>
</evidence>
<name>A0A857JDM1_9ALTE</name>
<dbReference type="InterPro" id="IPR025110">
    <property type="entry name" value="AMP-bd_C"/>
</dbReference>
<evidence type="ECO:0000256" key="4">
    <source>
        <dbReference type="ARBA" id="ARBA00023098"/>
    </source>
</evidence>
<feature type="domain" description="AMP-dependent synthetase/ligase" evidence="5">
    <location>
        <begin position="18"/>
        <end position="401"/>
    </location>
</feature>
<dbReference type="RefSeq" id="WP_160178048.1">
    <property type="nucleotide sequence ID" value="NZ_CP047656.1"/>
</dbReference>
<dbReference type="InterPro" id="IPR045851">
    <property type="entry name" value="AMP-bd_C_sf"/>
</dbReference>
<evidence type="ECO:0000313" key="8">
    <source>
        <dbReference type="Proteomes" id="UP000464524"/>
    </source>
</evidence>
<dbReference type="GO" id="GO:0006631">
    <property type="term" value="P:fatty acid metabolic process"/>
    <property type="evidence" value="ECO:0007669"/>
    <property type="project" value="UniProtKB-KW"/>
</dbReference>
<keyword evidence="3" id="KW-0276">Fatty acid metabolism</keyword>
<dbReference type="Pfam" id="PF13193">
    <property type="entry name" value="AMP-binding_C"/>
    <property type="match status" value="1"/>
</dbReference>
<dbReference type="PANTHER" id="PTHR43859">
    <property type="entry name" value="ACYL-ACTIVATING ENZYME"/>
    <property type="match status" value="1"/>
</dbReference>
<keyword evidence="4" id="KW-0443">Lipid metabolism</keyword>
<keyword evidence="2 7" id="KW-0436">Ligase</keyword>
<sequence length="549" mass="60979">MQALMMNSQLMISNILKHAEKNYPNREIVSVTADNPRHRYTYKDFAVRTRQLANALDALGAKFGDRIGTLAWNDYRHLELYYAISGSGMVCHTINPKLFPEQVNYIINHAEDRFIFVDVLVMPLIEALAAHLPNVETFIVLTNKANMPQTKLQNVLCYEELIADKSTEFEWPEFDENTASGMCYTSGTTGNPKGVVYSHRSTMLHAYAGALPDVTNSSGRETCLPIVPMFHVNAWGLPFGTVMTGTKLVMPGPKMGDGETLQNLIESENVSFSSGVPTIWLALLDYLDKSGKKIPSLSRVTVGGAACPRTIIERFKQQHNTMVYQGWGMTETSPLGTIFGLQPGMEAYTDEQITDLQTMQGRGVFGIEMRIVDEDNNELPWDGVAFGALKVRGPWVISGYYGMSQTPGEEGCPVDDKGWFDTGDVATINPDGYMQITDRTKDVIKSGGEWVSSIDIENAAVSHPAIAEAAAIGRYHPKWTERPLLVAVRKDDMQVTSAEILSFLTDKLHKWSLPDDVVFVDELPHTATGKLNKLALRKTFEDYEFPEAG</sequence>
<dbReference type="OrthoDB" id="9803968at2"/>
<dbReference type="Gene3D" id="3.40.50.12780">
    <property type="entry name" value="N-terminal domain of ligase-like"/>
    <property type="match status" value="1"/>
</dbReference>
<evidence type="ECO:0000256" key="1">
    <source>
        <dbReference type="ARBA" id="ARBA00006432"/>
    </source>
</evidence>
<dbReference type="PANTHER" id="PTHR43859:SF4">
    <property type="entry name" value="BUTANOATE--COA LIGASE AAE1-RELATED"/>
    <property type="match status" value="1"/>
</dbReference>
<dbReference type="Pfam" id="PF00501">
    <property type="entry name" value="AMP-binding"/>
    <property type="match status" value="1"/>
</dbReference>
<dbReference type="InterPro" id="IPR000873">
    <property type="entry name" value="AMP-dep_synth/lig_dom"/>
</dbReference>
<evidence type="ECO:0000259" key="5">
    <source>
        <dbReference type="Pfam" id="PF00501"/>
    </source>
</evidence>
<dbReference type="InterPro" id="IPR020845">
    <property type="entry name" value="AMP-binding_CS"/>
</dbReference>
<dbReference type="GO" id="GO:0016874">
    <property type="term" value="F:ligase activity"/>
    <property type="evidence" value="ECO:0007669"/>
    <property type="project" value="UniProtKB-KW"/>
</dbReference>
<dbReference type="Proteomes" id="UP000464524">
    <property type="component" value="Chromosome"/>
</dbReference>
<dbReference type="NCBIfam" id="NF004837">
    <property type="entry name" value="PRK06187.1"/>
    <property type="match status" value="1"/>
</dbReference>
<feature type="domain" description="AMP-binding enzyme C-terminal" evidence="6">
    <location>
        <begin position="456"/>
        <end position="530"/>
    </location>
</feature>
<dbReference type="EC" id="6.2.1.44" evidence="7"/>
<reference evidence="7 8" key="1">
    <citation type="submission" date="2019-12" db="EMBL/GenBank/DDBJ databases">
        <title>Genome sequencing and assembly of endphytes of Porphyra tenera.</title>
        <authorList>
            <person name="Park J.M."/>
            <person name="Shin R."/>
            <person name="Jo S.H."/>
        </authorList>
    </citation>
    <scope>NUCLEOTIDE SEQUENCE [LARGE SCALE GENOMIC DNA]</scope>
    <source>
        <strain evidence="7 8">GPM4</strain>
    </source>
</reference>
<evidence type="ECO:0000256" key="3">
    <source>
        <dbReference type="ARBA" id="ARBA00022832"/>
    </source>
</evidence>
<dbReference type="KEGG" id="pmes:FX988_00335"/>
<organism evidence="7 8">
    <name type="scientific">Paraglaciecola mesophila</name>
    <dbReference type="NCBI Taxonomy" id="197222"/>
    <lineage>
        <taxon>Bacteria</taxon>
        <taxon>Pseudomonadati</taxon>
        <taxon>Pseudomonadota</taxon>
        <taxon>Gammaproteobacteria</taxon>
        <taxon>Alteromonadales</taxon>
        <taxon>Alteromonadaceae</taxon>
        <taxon>Paraglaciecola</taxon>
    </lineage>
</organism>
<keyword evidence="8" id="KW-1185">Reference proteome</keyword>
<comment type="similarity">
    <text evidence="1">Belongs to the ATP-dependent AMP-binding enzyme family.</text>
</comment>
<dbReference type="Gene3D" id="3.30.300.30">
    <property type="match status" value="1"/>
</dbReference>
<gene>
    <name evidence="7" type="ORF">FX988_00335</name>
</gene>
<dbReference type="CDD" id="cd12119">
    <property type="entry name" value="ttLC_FACS_AlkK_like"/>
    <property type="match status" value="1"/>
</dbReference>
<dbReference type="PROSITE" id="PS00455">
    <property type="entry name" value="AMP_BINDING"/>
    <property type="match status" value="1"/>
</dbReference>
<dbReference type="SUPFAM" id="SSF56801">
    <property type="entry name" value="Acetyl-CoA synthetase-like"/>
    <property type="match status" value="1"/>
</dbReference>
<protein>
    <submittedName>
        <fullName evidence="7">3-methylmercaptopropionyl-CoA ligase</fullName>
        <ecNumber evidence="7">6.2.1.44</ecNumber>
    </submittedName>
</protein>
<accession>A0A857JDM1</accession>
<dbReference type="InterPro" id="IPR042099">
    <property type="entry name" value="ANL_N_sf"/>
</dbReference>
<dbReference type="EMBL" id="CP047656">
    <property type="protein sequence ID" value="QHJ10123.1"/>
    <property type="molecule type" value="Genomic_DNA"/>
</dbReference>
<proteinExistence type="inferred from homology"/>